<evidence type="ECO:0000256" key="4">
    <source>
        <dbReference type="ARBA" id="ARBA00023004"/>
    </source>
</evidence>
<dbReference type="GO" id="GO:0019288">
    <property type="term" value="P:isopentenyl diphosphate biosynthetic process, methylerythritol 4-phosphate pathway"/>
    <property type="evidence" value="ECO:0007669"/>
    <property type="project" value="UniProtKB-UniRule"/>
</dbReference>
<dbReference type="EMBL" id="CP158367">
    <property type="protein sequence ID" value="XBX76388.1"/>
    <property type="molecule type" value="Genomic_DNA"/>
</dbReference>
<dbReference type="EC" id="1.17.7.3" evidence="7"/>
<name>A0AAU7VQP1_9FIRM</name>
<comment type="catalytic activity">
    <reaction evidence="7">
        <text>(2E)-4-hydroxy-3-methylbut-2-enyl diphosphate + oxidized [flavodoxin] + H2O + 2 H(+) = 2-C-methyl-D-erythritol 2,4-cyclic diphosphate + reduced [flavodoxin]</text>
        <dbReference type="Rhea" id="RHEA:43604"/>
        <dbReference type="Rhea" id="RHEA-COMP:10622"/>
        <dbReference type="Rhea" id="RHEA-COMP:10623"/>
        <dbReference type="ChEBI" id="CHEBI:15377"/>
        <dbReference type="ChEBI" id="CHEBI:15378"/>
        <dbReference type="ChEBI" id="CHEBI:57618"/>
        <dbReference type="ChEBI" id="CHEBI:58210"/>
        <dbReference type="ChEBI" id="CHEBI:58483"/>
        <dbReference type="ChEBI" id="CHEBI:128753"/>
        <dbReference type="EC" id="1.17.7.3"/>
    </reaction>
</comment>
<evidence type="ECO:0000313" key="10">
    <source>
        <dbReference type="EMBL" id="XBX76388.1"/>
    </source>
</evidence>
<proteinExistence type="inferred from homology"/>
<dbReference type="InterPro" id="IPR016425">
    <property type="entry name" value="IspG_bac"/>
</dbReference>
<dbReference type="GO" id="GO:0051539">
    <property type="term" value="F:4 iron, 4 sulfur cluster binding"/>
    <property type="evidence" value="ECO:0007669"/>
    <property type="project" value="UniProtKB-UniRule"/>
</dbReference>
<dbReference type="InterPro" id="IPR004588">
    <property type="entry name" value="IspG_bac-typ"/>
</dbReference>
<organism evidence="10">
    <name type="scientific">Proteinivorax tanatarense</name>
    <dbReference type="NCBI Taxonomy" id="1260629"/>
    <lineage>
        <taxon>Bacteria</taxon>
        <taxon>Bacillati</taxon>
        <taxon>Bacillota</taxon>
        <taxon>Clostridia</taxon>
        <taxon>Eubacteriales</taxon>
        <taxon>Proteinivoracaceae</taxon>
        <taxon>Proteinivorax</taxon>
    </lineage>
</organism>
<dbReference type="GO" id="GO:0016114">
    <property type="term" value="P:terpenoid biosynthetic process"/>
    <property type="evidence" value="ECO:0007669"/>
    <property type="project" value="InterPro"/>
</dbReference>
<dbReference type="FunFam" id="3.20.20.20:FF:000001">
    <property type="entry name" value="4-hydroxy-3-methylbut-2-en-1-yl diphosphate synthase (flavodoxin)"/>
    <property type="match status" value="1"/>
</dbReference>
<dbReference type="AlphaFoldDB" id="A0AAU7VQP1"/>
<comment type="function">
    <text evidence="7">Converts 2C-methyl-D-erythritol 2,4-cyclodiphosphate (ME-2,4cPP) into 1-hydroxy-2-methyl-2-(E)-butenyl 4-diphosphate.</text>
</comment>
<evidence type="ECO:0000256" key="5">
    <source>
        <dbReference type="ARBA" id="ARBA00023014"/>
    </source>
</evidence>
<comment type="similarity">
    <text evidence="7">Belongs to the IspG family.</text>
</comment>
<feature type="binding site" evidence="7">
    <location>
        <position position="308"/>
    </location>
    <ligand>
        <name>[4Fe-4S] cluster</name>
        <dbReference type="ChEBI" id="CHEBI:49883"/>
    </ligand>
</feature>
<evidence type="ECO:0000259" key="9">
    <source>
        <dbReference type="Pfam" id="PF26540"/>
    </source>
</evidence>
<feature type="binding site" evidence="7">
    <location>
        <position position="301"/>
    </location>
    <ligand>
        <name>[4Fe-4S] cluster</name>
        <dbReference type="ChEBI" id="CHEBI:49883"/>
    </ligand>
</feature>
<dbReference type="SUPFAM" id="SSF56014">
    <property type="entry name" value="Nitrite and sulphite reductase 4Fe-4S domain-like"/>
    <property type="match status" value="1"/>
</dbReference>
<feature type="domain" description="IspG TIM-barrel" evidence="8">
    <location>
        <begin position="7"/>
        <end position="246"/>
    </location>
</feature>
<dbReference type="Pfam" id="PF26540">
    <property type="entry name" value="GcpE_C"/>
    <property type="match status" value="1"/>
</dbReference>
<evidence type="ECO:0000256" key="7">
    <source>
        <dbReference type="HAMAP-Rule" id="MF_00159"/>
    </source>
</evidence>
<keyword evidence="2 7" id="KW-0479">Metal-binding</keyword>
<dbReference type="InterPro" id="IPR058579">
    <property type="entry name" value="IspG_C"/>
</dbReference>
<feature type="domain" description="IspG C-terminal" evidence="9">
    <location>
        <begin position="262"/>
        <end position="349"/>
    </location>
</feature>
<dbReference type="InterPro" id="IPR045854">
    <property type="entry name" value="NO2/SO3_Rdtase_4Fe4S_sf"/>
</dbReference>
<dbReference type="SUPFAM" id="SSF51717">
    <property type="entry name" value="Dihydropteroate synthetase-like"/>
    <property type="match status" value="1"/>
</dbReference>
<comment type="pathway">
    <text evidence="7">Isoprenoid biosynthesis; isopentenyl diphosphate biosynthesis via DXP pathway; isopentenyl diphosphate from 1-deoxy-D-xylulose 5-phosphate: step 5/6.</text>
</comment>
<dbReference type="GO" id="GO:0005506">
    <property type="term" value="F:iron ion binding"/>
    <property type="evidence" value="ECO:0007669"/>
    <property type="project" value="InterPro"/>
</dbReference>
<dbReference type="InterPro" id="IPR058578">
    <property type="entry name" value="IspG_TIM"/>
</dbReference>
<keyword evidence="5 7" id="KW-0411">Iron-sulfur</keyword>
<sequence>MKRKEKKVIQVGKLKIGGDNPIVIQSMTNTKTCDIESTVNQIKQLTEVGCQVVRLAIPDLKSAMAIADIKKHVEIPLVADIHFDYKLALAAIENGIDKVRINPGNIGRRDSVVRVIEKAKKNSVPIRIGVNSGSLSKDLVDRKDISTSEKMVIAAQREVEVLESLDFIDICISLKSSDVITTIEAYTKLSQKLPYPLHLGVTEAGLYKSGTVKSAIGIGTLLYNGIGDTIRVSLTGDPVQEVEVAYEIIHSLNLSTSKTKTEVISCPTCGRCDVDIENLSKKVMEKLKHNKNNIKVAVMGCVVNGPGEAKEADLGIAGGKEKGIIFSKGKVIKTVPNAALLDELCVEIDKLENK</sequence>
<keyword evidence="3 7" id="KW-0560">Oxidoreductase</keyword>
<keyword evidence="6 7" id="KW-0414">Isoprene biosynthesis</keyword>
<dbReference type="NCBIfam" id="NF001540">
    <property type="entry name" value="PRK00366.1"/>
    <property type="match status" value="1"/>
</dbReference>
<protein>
    <recommendedName>
        <fullName evidence="7">4-hydroxy-3-methylbut-2-en-1-yl diphosphate synthase (flavodoxin)</fullName>
        <ecNumber evidence="7">1.17.7.3</ecNumber>
    </recommendedName>
    <alternativeName>
        <fullName evidence="7">1-hydroxy-2-methyl-2-(E)-butenyl 4-diphosphate synthase</fullName>
    </alternativeName>
</protein>
<dbReference type="Pfam" id="PF04551">
    <property type="entry name" value="GcpE"/>
    <property type="match status" value="1"/>
</dbReference>
<dbReference type="HAMAP" id="MF_00159">
    <property type="entry name" value="IspG"/>
    <property type="match status" value="1"/>
</dbReference>
<keyword evidence="1 7" id="KW-0004">4Fe-4S</keyword>
<evidence type="ECO:0000256" key="3">
    <source>
        <dbReference type="ARBA" id="ARBA00023002"/>
    </source>
</evidence>
<evidence type="ECO:0000256" key="2">
    <source>
        <dbReference type="ARBA" id="ARBA00022723"/>
    </source>
</evidence>
<feature type="binding site" evidence="7">
    <location>
        <position position="266"/>
    </location>
    <ligand>
        <name>[4Fe-4S] cluster</name>
        <dbReference type="ChEBI" id="CHEBI:49883"/>
    </ligand>
</feature>
<dbReference type="NCBIfam" id="TIGR00612">
    <property type="entry name" value="ispG_gcpE"/>
    <property type="match status" value="1"/>
</dbReference>
<dbReference type="GO" id="GO:0141197">
    <property type="term" value="F:4-hydroxy-3-methylbut-2-enyl-diphosphate synthase activity (flavodoxin)"/>
    <property type="evidence" value="ECO:0007669"/>
    <property type="project" value="UniProtKB-EC"/>
</dbReference>
<reference evidence="10" key="2">
    <citation type="submission" date="2024-06" db="EMBL/GenBank/DDBJ databases">
        <authorList>
            <person name="Petrova K.O."/>
            <person name="Toshchakov S.V."/>
            <person name="Boltjanskaja Y.V."/>
            <person name="Kevbrin V."/>
        </authorList>
    </citation>
    <scope>NUCLEOTIDE SEQUENCE</scope>
    <source>
        <strain evidence="10">Z-910T</strain>
    </source>
</reference>
<evidence type="ECO:0000256" key="1">
    <source>
        <dbReference type="ARBA" id="ARBA00022485"/>
    </source>
</evidence>
<dbReference type="GO" id="GO:0046429">
    <property type="term" value="F:4-hydroxy-3-methylbut-2-en-1-yl diphosphate synthase activity (ferredoxin)"/>
    <property type="evidence" value="ECO:0007669"/>
    <property type="project" value="UniProtKB-UniRule"/>
</dbReference>
<keyword evidence="4 7" id="KW-0408">Iron</keyword>
<accession>A0AAU7VQP1</accession>
<evidence type="ECO:0000256" key="6">
    <source>
        <dbReference type="ARBA" id="ARBA00023229"/>
    </source>
</evidence>
<dbReference type="PIRSF" id="PIRSF004640">
    <property type="entry name" value="IspG"/>
    <property type="match status" value="1"/>
</dbReference>
<dbReference type="PANTHER" id="PTHR30454">
    <property type="entry name" value="4-HYDROXY-3-METHYLBUT-2-EN-1-YL DIPHOSPHATE SYNTHASE"/>
    <property type="match status" value="1"/>
</dbReference>
<comment type="cofactor">
    <cofactor evidence="7">
        <name>[4Fe-4S] cluster</name>
        <dbReference type="ChEBI" id="CHEBI:49883"/>
    </cofactor>
    <text evidence="7">Binds 1 [4Fe-4S] cluster.</text>
</comment>
<dbReference type="Gene3D" id="3.20.20.20">
    <property type="entry name" value="Dihydropteroate synthase-like"/>
    <property type="match status" value="1"/>
</dbReference>
<reference evidence="10" key="1">
    <citation type="journal article" date="2013" name="Extremophiles">
        <title>Proteinivorax tanatarense gen. nov., sp. nov., an anaerobic, haloalkaliphilic, proteolytic bacterium isolated from a decaying algal bloom, and proposal of Proteinivoraceae fam. nov.</title>
        <authorList>
            <person name="Kevbrin V."/>
            <person name="Boltyanskaya Y."/>
            <person name="Zhilina T."/>
            <person name="Kolganova T."/>
            <person name="Lavrentjeva E."/>
            <person name="Kuznetsov B."/>
        </authorList>
    </citation>
    <scope>NUCLEOTIDE SEQUENCE</scope>
    <source>
        <strain evidence="10">Z-910T</strain>
    </source>
</reference>
<evidence type="ECO:0000259" key="8">
    <source>
        <dbReference type="Pfam" id="PF04551"/>
    </source>
</evidence>
<gene>
    <name evidence="7 10" type="primary">ispG</name>
    <name evidence="10" type="synonym">gcpE</name>
    <name evidence="10" type="ORF">PRVXT_001439</name>
</gene>
<dbReference type="PANTHER" id="PTHR30454:SF0">
    <property type="entry name" value="4-HYDROXY-3-METHYLBUT-2-EN-1-YL DIPHOSPHATE SYNTHASE (FERREDOXIN), CHLOROPLASTIC"/>
    <property type="match status" value="1"/>
</dbReference>
<dbReference type="InterPro" id="IPR011005">
    <property type="entry name" value="Dihydropteroate_synth-like_sf"/>
</dbReference>
<dbReference type="Gene3D" id="3.30.413.10">
    <property type="entry name" value="Sulfite Reductase Hemoprotein, domain 1"/>
    <property type="match status" value="1"/>
</dbReference>
<feature type="binding site" evidence="7">
    <location>
        <position position="269"/>
    </location>
    <ligand>
        <name>[4Fe-4S] cluster</name>
        <dbReference type="ChEBI" id="CHEBI:49883"/>
    </ligand>
</feature>
<dbReference type="RefSeq" id="WP_350345127.1">
    <property type="nucleotide sequence ID" value="NZ_CP158367.1"/>
</dbReference>